<sequence length="398" mass="43067">MEDTVLVVNCGSSSLKLALFDNRLQKQASALAERLGQDDAFARLGHEDTPLTLPPGASHSQALESLVEVFRERGLMSSAPVAVGHRVVHGGETFREAALIDDSVINAIENCAALAPLHNPVNLSGIRATLSQFPDVPQTAVFDTAFHQTLPKRAYLYAVPEAWYQDWGVRRYGFHGTSHAYIVLEAARLLDKTPATTSIISAHLGNGCSVTAIRDGISVDTSMGLTPLEGLVMGTRSGDVDPGLFDFLASKGMAADEVHRSLNQRGGLLGLSGQTNDMRTLCELADHGHEPSRNAIDVFCFRLARYIGAMMASVKELDGLVFTGGIGENSARIRQQTIDNLEIFGYKLSTDLNNHHGEYSDGRIESAESRYPVLVIPTNEELMIAREALQLAENTPNA</sequence>
<comment type="similarity">
    <text evidence="1 9 10">Belongs to the acetokinase family.</text>
</comment>
<evidence type="ECO:0000256" key="6">
    <source>
        <dbReference type="ARBA" id="ARBA00022777"/>
    </source>
</evidence>
<dbReference type="PROSITE" id="PS01075">
    <property type="entry name" value="ACETATE_KINASE_1"/>
    <property type="match status" value="1"/>
</dbReference>
<evidence type="ECO:0000313" key="12">
    <source>
        <dbReference type="Proteomes" id="UP000199290"/>
    </source>
</evidence>
<evidence type="ECO:0000256" key="8">
    <source>
        <dbReference type="ARBA" id="ARBA00022842"/>
    </source>
</evidence>
<feature type="binding site" evidence="9">
    <location>
        <position position="9"/>
    </location>
    <ligand>
        <name>Mg(2+)</name>
        <dbReference type="ChEBI" id="CHEBI:18420"/>
    </ligand>
</feature>
<comment type="pathway">
    <text evidence="9">Metabolic intermediate biosynthesis; acetyl-CoA biosynthesis; acetyl-CoA from acetate: step 1/2.</text>
</comment>
<dbReference type="GO" id="GO:0008776">
    <property type="term" value="F:acetate kinase activity"/>
    <property type="evidence" value="ECO:0007669"/>
    <property type="project" value="UniProtKB-UniRule"/>
</dbReference>
<proteinExistence type="inferred from homology"/>
<comment type="function">
    <text evidence="9">Catalyzes the formation of acetyl phosphate from acetate and ATP. Can also catalyze the reverse reaction.</text>
</comment>
<dbReference type="GO" id="GO:0000287">
    <property type="term" value="F:magnesium ion binding"/>
    <property type="evidence" value="ECO:0007669"/>
    <property type="project" value="UniProtKB-UniRule"/>
</dbReference>
<keyword evidence="7 9" id="KW-0067">ATP-binding</keyword>
<dbReference type="PROSITE" id="PS01076">
    <property type="entry name" value="ACETATE_KINASE_2"/>
    <property type="match status" value="1"/>
</dbReference>
<feature type="binding site" evidence="9">
    <location>
        <position position="86"/>
    </location>
    <ligand>
        <name>substrate</name>
    </ligand>
</feature>
<evidence type="ECO:0000256" key="9">
    <source>
        <dbReference type="HAMAP-Rule" id="MF_00020"/>
    </source>
</evidence>
<dbReference type="AlphaFoldDB" id="A0A1I6G806"/>
<feature type="binding site" evidence="9">
    <location>
        <position position="380"/>
    </location>
    <ligand>
        <name>Mg(2+)</name>
        <dbReference type="ChEBI" id="CHEBI:18420"/>
    </ligand>
</feature>
<dbReference type="InterPro" id="IPR023865">
    <property type="entry name" value="Aliphatic_acid_kinase_CS"/>
</dbReference>
<dbReference type="PANTHER" id="PTHR21060">
    <property type="entry name" value="ACETATE KINASE"/>
    <property type="match status" value="1"/>
</dbReference>
<dbReference type="GO" id="GO:0005524">
    <property type="term" value="F:ATP binding"/>
    <property type="evidence" value="ECO:0007669"/>
    <property type="project" value="UniProtKB-KW"/>
</dbReference>
<dbReference type="CDD" id="cd24010">
    <property type="entry name" value="ASKHA_NBD_AcK_PK"/>
    <property type="match status" value="1"/>
</dbReference>
<dbReference type="UniPathway" id="UPA00340">
    <property type="reaction ID" value="UER00458"/>
</dbReference>
<dbReference type="PANTHER" id="PTHR21060:SF21">
    <property type="entry name" value="ACETATE KINASE"/>
    <property type="match status" value="1"/>
</dbReference>
<evidence type="ECO:0000256" key="4">
    <source>
        <dbReference type="ARBA" id="ARBA00022723"/>
    </source>
</evidence>
<dbReference type="PIRSF" id="PIRSF000722">
    <property type="entry name" value="Acetate_prop_kin"/>
    <property type="match status" value="1"/>
</dbReference>
<feature type="site" description="Transition state stabilizer" evidence="9">
    <location>
        <position position="236"/>
    </location>
</feature>
<dbReference type="Proteomes" id="UP000199290">
    <property type="component" value="Unassembled WGS sequence"/>
</dbReference>
<name>A0A1I6G806_9GAMM</name>
<feature type="active site" description="Proton donor/acceptor" evidence="9">
    <location>
        <position position="143"/>
    </location>
</feature>
<evidence type="ECO:0000256" key="1">
    <source>
        <dbReference type="ARBA" id="ARBA00008748"/>
    </source>
</evidence>
<feature type="binding site" evidence="9">
    <location>
        <position position="16"/>
    </location>
    <ligand>
        <name>ATP</name>
        <dbReference type="ChEBI" id="CHEBI:30616"/>
    </ligand>
</feature>
<dbReference type="GO" id="GO:0005829">
    <property type="term" value="C:cytosol"/>
    <property type="evidence" value="ECO:0007669"/>
    <property type="project" value="TreeGrafter"/>
</dbReference>
<keyword evidence="6 9" id="KW-0418">Kinase</keyword>
<feature type="site" description="Transition state stabilizer" evidence="9">
    <location>
        <position position="175"/>
    </location>
</feature>
<reference evidence="12" key="1">
    <citation type="submission" date="2016-10" db="EMBL/GenBank/DDBJ databases">
        <authorList>
            <person name="Varghese N."/>
            <person name="Submissions S."/>
        </authorList>
    </citation>
    <scope>NUCLEOTIDE SEQUENCE [LARGE SCALE GENOMIC DNA]</scope>
    <source>
        <strain evidence="12">CGMCC 1.6294</strain>
    </source>
</reference>
<keyword evidence="5 9" id="KW-0547">Nucleotide-binding</keyword>
<comment type="cofactor">
    <cofactor evidence="9">
        <name>Mg(2+)</name>
        <dbReference type="ChEBI" id="CHEBI:18420"/>
    </cofactor>
    <cofactor evidence="9">
        <name>Mn(2+)</name>
        <dbReference type="ChEBI" id="CHEBI:29035"/>
    </cofactor>
    <text evidence="9">Mg(2+). Can also accept Mn(2+).</text>
</comment>
<dbReference type="PRINTS" id="PR00471">
    <property type="entry name" value="ACETATEKNASE"/>
</dbReference>
<dbReference type="InterPro" id="IPR043129">
    <property type="entry name" value="ATPase_NBD"/>
</dbReference>
<dbReference type="EC" id="2.7.2.1" evidence="9"/>
<organism evidence="11 12">
    <name type="scientific">Marinobacter gudaonensis</name>
    <dbReference type="NCBI Taxonomy" id="375760"/>
    <lineage>
        <taxon>Bacteria</taxon>
        <taxon>Pseudomonadati</taxon>
        <taxon>Pseudomonadota</taxon>
        <taxon>Gammaproteobacteria</taxon>
        <taxon>Pseudomonadales</taxon>
        <taxon>Marinobacteraceae</taxon>
        <taxon>Marinobacter</taxon>
    </lineage>
</organism>
<dbReference type="Pfam" id="PF00871">
    <property type="entry name" value="Acetate_kinase"/>
    <property type="match status" value="1"/>
</dbReference>
<keyword evidence="4 9" id="KW-0479">Metal-binding</keyword>
<dbReference type="STRING" id="375760.SAMN04488073_0166"/>
<dbReference type="GO" id="GO:0006083">
    <property type="term" value="P:acetate metabolic process"/>
    <property type="evidence" value="ECO:0007669"/>
    <property type="project" value="TreeGrafter"/>
</dbReference>
<dbReference type="EMBL" id="FOYV01000001">
    <property type="protein sequence ID" value="SFR38322.1"/>
    <property type="molecule type" value="Genomic_DNA"/>
</dbReference>
<protein>
    <recommendedName>
        <fullName evidence="9">Acetate kinase</fullName>
        <ecNumber evidence="9">2.7.2.1</ecNumber>
    </recommendedName>
    <alternativeName>
        <fullName evidence="9">Acetokinase</fullName>
    </alternativeName>
</protein>
<dbReference type="InterPro" id="IPR004372">
    <property type="entry name" value="Ac/propionate_kinase"/>
</dbReference>
<dbReference type="Gene3D" id="3.30.420.40">
    <property type="match status" value="2"/>
</dbReference>
<gene>
    <name evidence="9" type="primary">ackA</name>
    <name evidence="11" type="ORF">SAMN04488073_0166</name>
</gene>
<evidence type="ECO:0000256" key="10">
    <source>
        <dbReference type="RuleBase" id="RU003835"/>
    </source>
</evidence>
<feature type="binding site" evidence="9">
    <location>
        <begin position="325"/>
        <end position="329"/>
    </location>
    <ligand>
        <name>ATP</name>
        <dbReference type="ChEBI" id="CHEBI:30616"/>
    </ligand>
</feature>
<dbReference type="SUPFAM" id="SSF53067">
    <property type="entry name" value="Actin-like ATPase domain"/>
    <property type="match status" value="2"/>
</dbReference>
<evidence type="ECO:0000313" key="11">
    <source>
        <dbReference type="EMBL" id="SFR38322.1"/>
    </source>
</evidence>
<comment type="subcellular location">
    <subcellularLocation>
        <location evidence="9">Cytoplasm</location>
    </subcellularLocation>
</comment>
<comment type="catalytic activity">
    <reaction evidence="9">
        <text>acetate + ATP = acetyl phosphate + ADP</text>
        <dbReference type="Rhea" id="RHEA:11352"/>
        <dbReference type="ChEBI" id="CHEBI:22191"/>
        <dbReference type="ChEBI" id="CHEBI:30089"/>
        <dbReference type="ChEBI" id="CHEBI:30616"/>
        <dbReference type="ChEBI" id="CHEBI:456216"/>
        <dbReference type="EC" id="2.7.2.1"/>
    </reaction>
</comment>
<dbReference type="GO" id="GO:0006085">
    <property type="term" value="P:acetyl-CoA biosynthetic process"/>
    <property type="evidence" value="ECO:0007669"/>
    <property type="project" value="UniProtKB-UniRule"/>
</dbReference>
<dbReference type="NCBIfam" id="TIGR00016">
    <property type="entry name" value="ackA"/>
    <property type="match status" value="1"/>
</dbReference>
<dbReference type="HAMAP" id="MF_00020">
    <property type="entry name" value="Acetate_kinase"/>
    <property type="match status" value="1"/>
</dbReference>
<dbReference type="InterPro" id="IPR000890">
    <property type="entry name" value="Aliphatic_acid_kin_short-chain"/>
</dbReference>
<accession>A0A1I6G806</accession>
<keyword evidence="8 9" id="KW-0460">Magnesium</keyword>
<feature type="binding site" evidence="9">
    <location>
        <begin position="203"/>
        <end position="207"/>
    </location>
    <ligand>
        <name>ATP</name>
        <dbReference type="ChEBI" id="CHEBI:30616"/>
    </ligand>
</feature>
<dbReference type="RefSeq" id="WP_091984915.1">
    <property type="nucleotide sequence ID" value="NZ_FOYV01000001.1"/>
</dbReference>
<keyword evidence="3 9" id="KW-0808">Transferase</keyword>
<evidence type="ECO:0000256" key="5">
    <source>
        <dbReference type="ARBA" id="ARBA00022741"/>
    </source>
</evidence>
<evidence type="ECO:0000256" key="3">
    <source>
        <dbReference type="ARBA" id="ARBA00022679"/>
    </source>
</evidence>
<feature type="binding site" evidence="9">
    <location>
        <begin position="277"/>
        <end position="279"/>
    </location>
    <ligand>
        <name>ATP</name>
        <dbReference type="ChEBI" id="CHEBI:30616"/>
    </ligand>
</feature>
<dbReference type="OrthoDB" id="9802453at2"/>
<comment type="subunit">
    <text evidence="9">Homodimer.</text>
</comment>
<keyword evidence="2 9" id="KW-0963">Cytoplasm</keyword>
<evidence type="ECO:0000256" key="7">
    <source>
        <dbReference type="ARBA" id="ARBA00022840"/>
    </source>
</evidence>
<keyword evidence="12" id="KW-1185">Reference proteome</keyword>
<evidence type="ECO:0000256" key="2">
    <source>
        <dbReference type="ARBA" id="ARBA00022490"/>
    </source>
</evidence>